<evidence type="ECO:0000256" key="14">
    <source>
        <dbReference type="HAMAP-Rule" id="MF_01458"/>
    </source>
</evidence>
<gene>
    <name evidence="14" type="primary">ftsH</name>
    <name evidence="18" type="ORF">Cyrtocomes_00344</name>
</gene>
<comment type="caution">
    <text evidence="14">Lacks conserved residue(s) required for the propagation of feature annotation.</text>
</comment>
<keyword evidence="5 14" id="KW-0812">Transmembrane</keyword>
<dbReference type="Pfam" id="PF17862">
    <property type="entry name" value="AAA_lid_3"/>
    <property type="match status" value="1"/>
</dbReference>
<evidence type="ECO:0000256" key="3">
    <source>
        <dbReference type="ARBA" id="ARBA00022475"/>
    </source>
</evidence>
<comment type="subcellular location">
    <subcellularLocation>
        <location evidence="14">Cell membrane</location>
        <topology evidence="14">Multi-pass membrane protein</topology>
        <orientation evidence="14">Cytoplasmic side</orientation>
    </subcellularLocation>
    <subcellularLocation>
        <location evidence="1">Membrane</location>
    </subcellularLocation>
</comment>
<dbReference type="InterPro" id="IPR037219">
    <property type="entry name" value="Peptidase_M41-like"/>
</dbReference>
<dbReference type="HAMAP" id="MF_01458">
    <property type="entry name" value="FtsH"/>
    <property type="match status" value="1"/>
</dbReference>
<feature type="transmembrane region" description="Helical" evidence="14">
    <location>
        <begin position="10"/>
        <end position="27"/>
    </location>
</feature>
<dbReference type="Gene3D" id="3.40.50.300">
    <property type="entry name" value="P-loop containing nucleotide triphosphate hydrolases"/>
    <property type="match status" value="1"/>
</dbReference>
<evidence type="ECO:0000256" key="5">
    <source>
        <dbReference type="ARBA" id="ARBA00022692"/>
    </source>
</evidence>
<dbReference type="InterPro" id="IPR041569">
    <property type="entry name" value="AAA_lid_3"/>
</dbReference>
<comment type="cofactor">
    <cofactor evidence="14">
        <name>Zn(2+)</name>
        <dbReference type="ChEBI" id="CHEBI:29105"/>
    </cofactor>
    <text evidence="14">Binds 1 zinc ion per subunit.</text>
</comment>
<comment type="similarity">
    <text evidence="14">In the central section; belongs to the AAA ATPase family.</text>
</comment>
<keyword evidence="12 14" id="KW-0482">Metalloprotease</keyword>
<protein>
    <recommendedName>
        <fullName evidence="14">ATP-dependent zinc metalloprotease FtsH</fullName>
        <ecNumber evidence="14">3.4.24.-</ecNumber>
    </recommendedName>
</protein>
<evidence type="ECO:0000256" key="10">
    <source>
        <dbReference type="ARBA" id="ARBA00022840"/>
    </source>
</evidence>
<evidence type="ECO:0000256" key="8">
    <source>
        <dbReference type="ARBA" id="ARBA00022801"/>
    </source>
</evidence>
<dbReference type="PROSITE" id="PS00674">
    <property type="entry name" value="AAA"/>
    <property type="match status" value="1"/>
</dbReference>
<evidence type="ECO:0000313" key="19">
    <source>
        <dbReference type="Proteomes" id="UP001293791"/>
    </source>
</evidence>
<evidence type="ECO:0000256" key="9">
    <source>
        <dbReference type="ARBA" id="ARBA00022833"/>
    </source>
</evidence>
<dbReference type="InterPro" id="IPR003593">
    <property type="entry name" value="AAA+_ATPase"/>
</dbReference>
<dbReference type="SMART" id="SM00382">
    <property type="entry name" value="AAA"/>
    <property type="match status" value="1"/>
</dbReference>
<dbReference type="InterPro" id="IPR003959">
    <property type="entry name" value="ATPase_AAA_core"/>
</dbReference>
<feature type="binding site" evidence="14">
    <location>
        <position position="500"/>
    </location>
    <ligand>
        <name>Zn(2+)</name>
        <dbReference type="ChEBI" id="CHEBI:29105"/>
        <note>catalytic</note>
    </ligand>
</feature>
<dbReference type="GO" id="GO:0008237">
    <property type="term" value="F:metallopeptidase activity"/>
    <property type="evidence" value="ECO:0007669"/>
    <property type="project" value="UniProtKB-KW"/>
</dbReference>
<proteinExistence type="inferred from homology"/>
<sequence>MKNLGGKNNLFLWLVIAGAMFIFYDIMGGTEGSSKRIKFSEFLDYVDSGNIRSANLRGDIVEGELSDGRKFSTLSPTIYPNLIDKLRNHGALIEIVPAESSLSYLLSMLLSWFPMLLLIGVWVYFMKGVQSGGGRAMDFGKSKARLLSKDDKKVTFKDVAGIDEAKAELGEIVDYLKNPEKFMKLGGRIPRGCLLVGPPGNGKTLLAKAIAGEASVPFLSISGSDFVEMFVGVGASRVRDMFTQAKKHAPCILFIDEIDAVGRQRAGGSGFNLGNDEREQTLNQLLVEMDGFSDNSNVIVLAATNRAEVLDKALLRPGRFDRQVIIPLPDVNGRERILYVHSRDIPFSPDVKLNNIARGTPGFSGAELKNLINEAALNAARHNQNLVTMSDLAFAKDKVIIGSERRSLAISDEEKKIIAYHEGGHALVAMLTAAADKPEKATIIPTSKGALGVTLMLPERDVLLASDEALRSHISVAMGGRVAEELIFGKNKITTGASNDLKVATSTARAMVTRWGLSDDIGPVFIDDSQGHFGSNIISDELAKRIDSETRKILSNGYEEARRILTENIVALEAIANALLEYEVISGDEIKSLIRGEKIRVGMKDTKVDIGDSTSVPGSSQNDSINGTKKVNRAHGDGAELVT</sequence>
<evidence type="ECO:0000256" key="12">
    <source>
        <dbReference type="ARBA" id="ARBA00023049"/>
    </source>
</evidence>
<dbReference type="EC" id="3.4.24.-" evidence="14"/>
<evidence type="ECO:0000256" key="4">
    <source>
        <dbReference type="ARBA" id="ARBA00022670"/>
    </source>
</evidence>
<dbReference type="InterPro" id="IPR027417">
    <property type="entry name" value="P-loop_NTPase"/>
</dbReference>
<dbReference type="Gene3D" id="3.30.720.210">
    <property type="match status" value="1"/>
</dbReference>
<dbReference type="SUPFAM" id="SSF52540">
    <property type="entry name" value="P-loop containing nucleoside triphosphate hydrolases"/>
    <property type="match status" value="1"/>
</dbReference>
<evidence type="ECO:0000256" key="11">
    <source>
        <dbReference type="ARBA" id="ARBA00022989"/>
    </source>
</evidence>
<comment type="caution">
    <text evidence="18">The sequence shown here is derived from an EMBL/GenBank/DDBJ whole genome shotgun (WGS) entry which is preliminary data.</text>
</comment>
<feature type="transmembrane region" description="Helical" evidence="14">
    <location>
        <begin position="104"/>
        <end position="125"/>
    </location>
</feature>
<evidence type="ECO:0000256" key="16">
    <source>
        <dbReference type="SAM" id="MobiDB-lite"/>
    </source>
</evidence>
<evidence type="ECO:0000256" key="7">
    <source>
        <dbReference type="ARBA" id="ARBA00022741"/>
    </source>
</evidence>
<dbReference type="CDD" id="cd19501">
    <property type="entry name" value="RecA-like_FtsH"/>
    <property type="match status" value="1"/>
</dbReference>
<evidence type="ECO:0000259" key="17">
    <source>
        <dbReference type="SMART" id="SM00382"/>
    </source>
</evidence>
<dbReference type="NCBIfam" id="TIGR01241">
    <property type="entry name" value="FtsH_fam"/>
    <property type="match status" value="1"/>
</dbReference>
<keyword evidence="9 14" id="KW-0862">Zinc</keyword>
<comment type="similarity">
    <text evidence="15">Belongs to the AAA ATPase family.</text>
</comment>
<keyword evidence="4 14" id="KW-0645">Protease</keyword>
<keyword evidence="13 14" id="KW-0472">Membrane</keyword>
<dbReference type="InterPro" id="IPR003960">
    <property type="entry name" value="ATPase_AAA_CS"/>
</dbReference>
<keyword evidence="11 14" id="KW-1133">Transmembrane helix</keyword>
<dbReference type="Pfam" id="PF00004">
    <property type="entry name" value="AAA"/>
    <property type="match status" value="1"/>
</dbReference>
<evidence type="ECO:0000313" key="18">
    <source>
        <dbReference type="EMBL" id="MDZ5761979.1"/>
    </source>
</evidence>
<comment type="function">
    <text evidence="14">Acts as a processive, ATP-dependent zinc metallopeptidase for both cytoplasmic and membrane proteins. Plays a role in the quality control of integral membrane proteins.</text>
</comment>
<keyword evidence="7 14" id="KW-0547">Nucleotide-binding</keyword>
<organism evidence="18 19">
    <name type="scientific">Candidatus Cyrtobacter comes</name>
    <dbReference type="NCBI Taxonomy" id="675776"/>
    <lineage>
        <taxon>Bacteria</taxon>
        <taxon>Pseudomonadati</taxon>
        <taxon>Pseudomonadota</taxon>
        <taxon>Alphaproteobacteria</taxon>
        <taxon>Rickettsiales</taxon>
        <taxon>Candidatus Midichloriaceae</taxon>
        <taxon>Candidatus Cyrtobacter</taxon>
    </lineage>
</organism>
<comment type="subunit">
    <text evidence="14">Homohexamer.</text>
</comment>
<feature type="active site" evidence="14">
    <location>
        <position position="422"/>
    </location>
</feature>
<dbReference type="PANTHER" id="PTHR23076:SF97">
    <property type="entry name" value="ATP-DEPENDENT ZINC METALLOPROTEASE YME1L1"/>
    <property type="match status" value="1"/>
</dbReference>
<name>A0ABU5L826_9RICK</name>
<keyword evidence="8 14" id="KW-0378">Hydrolase</keyword>
<feature type="region of interest" description="Disordered" evidence="16">
    <location>
        <begin position="610"/>
        <end position="643"/>
    </location>
</feature>
<evidence type="ECO:0000256" key="2">
    <source>
        <dbReference type="ARBA" id="ARBA00010044"/>
    </source>
</evidence>
<keyword evidence="3 14" id="KW-1003">Cell membrane</keyword>
<accession>A0ABU5L826</accession>
<feature type="compositionally biased region" description="Basic and acidic residues" evidence="16">
    <location>
        <begin position="634"/>
        <end position="643"/>
    </location>
</feature>
<evidence type="ECO:0000256" key="15">
    <source>
        <dbReference type="RuleBase" id="RU003651"/>
    </source>
</evidence>
<evidence type="ECO:0000256" key="1">
    <source>
        <dbReference type="ARBA" id="ARBA00004370"/>
    </source>
</evidence>
<feature type="compositionally biased region" description="Polar residues" evidence="16">
    <location>
        <begin position="612"/>
        <end position="629"/>
    </location>
</feature>
<dbReference type="Gene3D" id="1.10.8.60">
    <property type="match status" value="1"/>
</dbReference>
<dbReference type="PANTHER" id="PTHR23076">
    <property type="entry name" value="METALLOPROTEASE M41 FTSH"/>
    <property type="match status" value="1"/>
</dbReference>
<dbReference type="EMBL" id="JARGYT010000013">
    <property type="protein sequence ID" value="MDZ5761979.1"/>
    <property type="molecule type" value="Genomic_DNA"/>
</dbReference>
<comment type="similarity">
    <text evidence="2 14">In the C-terminal section; belongs to the peptidase M41 family.</text>
</comment>
<dbReference type="Gene3D" id="1.20.58.760">
    <property type="entry name" value="Peptidase M41"/>
    <property type="match status" value="1"/>
</dbReference>
<dbReference type="InterPro" id="IPR000642">
    <property type="entry name" value="Peptidase_M41"/>
</dbReference>
<dbReference type="RefSeq" id="WP_410519690.1">
    <property type="nucleotide sequence ID" value="NZ_JARGYT010000013.1"/>
</dbReference>
<keyword evidence="10 14" id="KW-0067">ATP-binding</keyword>
<evidence type="ECO:0000256" key="6">
    <source>
        <dbReference type="ARBA" id="ARBA00022723"/>
    </source>
</evidence>
<reference evidence="18 19" key="1">
    <citation type="submission" date="2023-02" db="EMBL/GenBank/DDBJ databases">
        <title>Host association and intracellularity evolved multiple times independently in the Rickettsiales.</title>
        <authorList>
            <person name="Castelli M."/>
            <person name="Nardi T."/>
            <person name="Gammuto L."/>
            <person name="Bellinzona G."/>
            <person name="Sabaneyeva E."/>
            <person name="Potekhin A."/>
            <person name="Serra V."/>
            <person name="Petroni G."/>
            <person name="Sassera D."/>
        </authorList>
    </citation>
    <scope>NUCLEOTIDE SEQUENCE [LARGE SCALE GENOMIC DNA]</scope>
    <source>
        <strain evidence="18 19">BOD18</strain>
    </source>
</reference>
<evidence type="ECO:0000256" key="13">
    <source>
        <dbReference type="ARBA" id="ARBA00023136"/>
    </source>
</evidence>
<feature type="binding site" evidence="14">
    <location>
        <position position="421"/>
    </location>
    <ligand>
        <name>Zn(2+)</name>
        <dbReference type="ChEBI" id="CHEBI:29105"/>
        <note>catalytic</note>
    </ligand>
</feature>
<dbReference type="InterPro" id="IPR011546">
    <property type="entry name" value="Pept_M41_FtsH_extracell"/>
</dbReference>
<keyword evidence="6 14" id="KW-0479">Metal-binding</keyword>
<dbReference type="InterPro" id="IPR005936">
    <property type="entry name" value="FtsH"/>
</dbReference>
<dbReference type="SUPFAM" id="SSF140990">
    <property type="entry name" value="FtsH protease domain-like"/>
    <property type="match status" value="1"/>
</dbReference>
<dbReference type="Proteomes" id="UP001293791">
    <property type="component" value="Unassembled WGS sequence"/>
</dbReference>
<dbReference type="Pfam" id="PF06480">
    <property type="entry name" value="FtsH_ext"/>
    <property type="match status" value="1"/>
</dbReference>
<feature type="domain" description="AAA+ ATPase" evidence="17">
    <location>
        <begin position="189"/>
        <end position="330"/>
    </location>
</feature>
<feature type="binding site" evidence="14">
    <location>
        <position position="425"/>
    </location>
    <ligand>
        <name>Zn(2+)</name>
        <dbReference type="ChEBI" id="CHEBI:29105"/>
        <note>catalytic</note>
    </ligand>
</feature>
<keyword evidence="19" id="KW-1185">Reference proteome</keyword>
<dbReference type="Pfam" id="PF01434">
    <property type="entry name" value="Peptidase_M41"/>
    <property type="match status" value="1"/>
</dbReference>